<gene>
    <name evidence="1" type="ORF">RIF29_33889</name>
</gene>
<dbReference type="InterPro" id="IPR004000">
    <property type="entry name" value="Actin"/>
</dbReference>
<accession>A0AAN9E9I8</accession>
<dbReference type="Pfam" id="PF00022">
    <property type="entry name" value="Actin"/>
    <property type="match status" value="1"/>
</dbReference>
<comment type="caution">
    <text evidence="1">The sequence shown here is derived from an EMBL/GenBank/DDBJ whole genome shotgun (WGS) entry which is preliminary data.</text>
</comment>
<sequence length="199" mass="22294">MAAAEASTSDWNMKPPLEDCPILVYADGIYDLSHFGHARSVEVDPLTHQVIKICDFGSATVLVPDNVFLICELVLGGNLTECSTTYEFVIVVERCYLRDLSNIVIVSVCSYILFCLYEKAMATSPIGGEFLTECLMKSLESKGIVIKPRYSFRRKEIRPGEFQTVDLDFPNTTESYKLFLAESAYSNIPMTPYELLDGQ</sequence>
<organism evidence="1 2">
    <name type="scientific">Crotalaria pallida</name>
    <name type="common">Smooth rattlebox</name>
    <name type="synonym">Crotalaria striata</name>
    <dbReference type="NCBI Taxonomy" id="3830"/>
    <lineage>
        <taxon>Eukaryota</taxon>
        <taxon>Viridiplantae</taxon>
        <taxon>Streptophyta</taxon>
        <taxon>Embryophyta</taxon>
        <taxon>Tracheophyta</taxon>
        <taxon>Spermatophyta</taxon>
        <taxon>Magnoliopsida</taxon>
        <taxon>eudicotyledons</taxon>
        <taxon>Gunneridae</taxon>
        <taxon>Pentapetalae</taxon>
        <taxon>rosids</taxon>
        <taxon>fabids</taxon>
        <taxon>Fabales</taxon>
        <taxon>Fabaceae</taxon>
        <taxon>Papilionoideae</taxon>
        <taxon>50 kb inversion clade</taxon>
        <taxon>genistoids sensu lato</taxon>
        <taxon>core genistoids</taxon>
        <taxon>Crotalarieae</taxon>
        <taxon>Crotalaria</taxon>
    </lineage>
</organism>
<name>A0AAN9E9I8_CROPI</name>
<dbReference type="Proteomes" id="UP001372338">
    <property type="component" value="Unassembled WGS sequence"/>
</dbReference>
<reference evidence="1 2" key="1">
    <citation type="submission" date="2024-01" db="EMBL/GenBank/DDBJ databases">
        <title>The genomes of 5 underutilized Papilionoideae crops provide insights into root nodulation and disease resistanc.</title>
        <authorList>
            <person name="Yuan L."/>
        </authorList>
    </citation>
    <scope>NUCLEOTIDE SEQUENCE [LARGE SCALE GENOMIC DNA]</scope>
    <source>
        <strain evidence="1">ZHUSHIDOU_FW_LH</strain>
        <tissue evidence="1">Leaf</tissue>
    </source>
</reference>
<proteinExistence type="predicted"/>
<evidence type="ECO:0000313" key="1">
    <source>
        <dbReference type="EMBL" id="KAK7251027.1"/>
    </source>
</evidence>
<dbReference type="AlphaFoldDB" id="A0AAN9E9I8"/>
<dbReference type="EMBL" id="JAYWIO010000007">
    <property type="protein sequence ID" value="KAK7251027.1"/>
    <property type="molecule type" value="Genomic_DNA"/>
</dbReference>
<evidence type="ECO:0000313" key="2">
    <source>
        <dbReference type="Proteomes" id="UP001372338"/>
    </source>
</evidence>
<keyword evidence="2" id="KW-1185">Reference proteome</keyword>
<protein>
    <submittedName>
        <fullName evidence="1">Uncharacterized protein</fullName>
    </submittedName>
</protein>